<dbReference type="KEGG" id="pprt:ET464_00010"/>
<keyword evidence="2" id="KW-1133">Transmembrane helix</keyword>
<feature type="compositionally biased region" description="Low complexity" evidence="1">
    <location>
        <begin position="126"/>
        <end position="142"/>
    </location>
</feature>
<keyword evidence="6" id="KW-1185">Reference proteome</keyword>
<dbReference type="OrthoDB" id="2351415at2"/>
<dbReference type="InterPro" id="IPR024425">
    <property type="entry name" value="LiaF-like_C"/>
</dbReference>
<evidence type="ECO:0000256" key="2">
    <source>
        <dbReference type="SAM" id="Phobius"/>
    </source>
</evidence>
<sequence>MGYLFSTFWPVILIWIGLRGLFGGLASRNGSGLGGVIILLLGITFLGHNLGWFAWSLGEIFTNLWPVGVILIGIHLLWRPRRRHEEERPFDEWKTYGKFNEDDEYDYDVPPAPPLHPDPTKKSGEDAGISGEESGSSFSFDASPKESHNDEAPLRIPSFEEWKHQVKNGKHHYKRYKDQVRAYKHYYRRQKHHYKHHYRHQYKHHYKEEYWDSQAQNRSGFIGDIHIGHDYWELKPLNISHFIGDTVLDLTKAQIPFGETKINVSSFVGDVKVFVPNDMEVGVQVVSSSFAGDVKILGRKEGGMFHSVNYHTTGYHEMDKKIKLVVSTFVGDVRVTKVG</sequence>
<dbReference type="InterPro" id="IPR054331">
    <property type="entry name" value="LiaF_TM"/>
</dbReference>
<evidence type="ECO:0000259" key="3">
    <source>
        <dbReference type="Pfam" id="PF09922"/>
    </source>
</evidence>
<protein>
    <submittedName>
        <fullName evidence="5">Uncharacterized protein</fullName>
    </submittedName>
</protein>
<feature type="transmembrane region" description="Helical" evidence="2">
    <location>
        <begin position="33"/>
        <end position="54"/>
    </location>
</feature>
<dbReference type="InterPro" id="IPR047793">
    <property type="entry name" value="LiaF_C"/>
</dbReference>
<evidence type="ECO:0000259" key="4">
    <source>
        <dbReference type="Pfam" id="PF22570"/>
    </source>
</evidence>
<feature type="region of interest" description="Disordered" evidence="1">
    <location>
        <begin position="108"/>
        <end position="151"/>
    </location>
</feature>
<evidence type="ECO:0000313" key="5">
    <source>
        <dbReference type="EMBL" id="QAY68264.1"/>
    </source>
</evidence>
<evidence type="ECO:0000256" key="1">
    <source>
        <dbReference type="SAM" id="MobiDB-lite"/>
    </source>
</evidence>
<dbReference type="NCBIfam" id="NF040535">
    <property type="entry name" value="LiaF_C_term"/>
    <property type="match status" value="1"/>
</dbReference>
<gene>
    <name evidence="5" type="ORF">ET464_00010</name>
</gene>
<accession>A0A4P6EYV7</accession>
<feature type="transmembrane region" description="Helical" evidence="2">
    <location>
        <begin position="6"/>
        <end position="26"/>
    </location>
</feature>
<dbReference type="Pfam" id="PF09922">
    <property type="entry name" value="LiaF-like_C"/>
    <property type="match status" value="1"/>
</dbReference>
<keyword evidence="2" id="KW-0812">Transmembrane</keyword>
<dbReference type="Proteomes" id="UP000293568">
    <property type="component" value="Chromosome"/>
</dbReference>
<evidence type="ECO:0000313" key="6">
    <source>
        <dbReference type="Proteomes" id="UP000293568"/>
    </source>
</evidence>
<feature type="domain" description="Cell wall-active antibiotics response LiaF-like C-terminal" evidence="3">
    <location>
        <begin position="221"/>
        <end position="335"/>
    </location>
</feature>
<proteinExistence type="predicted"/>
<organism evidence="5 6">
    <name type="scientific">Paenibacillus protaetiae</name>
    <dbReference type="NCBI Taxonomy" id="2509456"/>
    <lineage>
        <taxon>Bacteria</taxon>
        <taxon>Bacillati</taxon>
        <taxon>Bacillota</taxon>
        <taxon>Bacilli</taxon>
        <taxon>Bacillales</taxon>
        <taxon>Paenibacillaceae</taxon>
        <taxon>Paenibacillus</taxon>
    </lineage>
</organism>
<feature type="domain" description="LiaF transmembrane" evidence="4">
    <location>
        <begin position="4"/>
        <end position="84"/>
    </location>
</feature>
<keyword evidence="2" id="KW-0472">Membrane</keyword>
<dbReference type="Pfam" id="PF22570">
    <property type="entry name" value="LiaF-TM"/>
    <property type="match status" value="1"/>
</dbReference>
<name>A0A4P6EYV7_9BACL</name>
<reference evidence="5 6" key="1">
    <citation type="submission" date="2019-01" db="EMBL/GenBank/DDBJ databases">
        <title>Genome sequencing of strain FW100M-2.</title>
        <authorList>
            <person name="Heo J."/>
            <person name="Kim S.-J."/>
            <person name="Kim J.-S."/>
            <person name="Hong S.-B."/>
            <person name="Kwon S.-W."/>
        </authorList>
    </citation>
    <scope>NUCLEOTIDE SEQUENCE [LARGE SCALE GENOMIC DNA]</scope>
    <source>
        <strain evidence="5 6">FW100M-2</strain>
    </source>
</reference>
<feature type="transmembrane region" description="Helical" evidence="2">
    <location>
        <begin position="60"/>
        <end position="78"/>
    </location>
</feature>
<dbReference type="EMBL" id="CP035492">
    <property type="protein sequence ID" value="QAY68264.1"/>
    <property type="molecule type" value="Genomic_DNA"/>
</dbReference>
<dbReference type="AlphaFoldDB" id="A0A4P6EYV7"/>